<dbReference type="EMBL" id="EU016576">
    <property type="protein sequence ID" value="ABZ06466.1"/>
    <property type="molecule type" value="Genomic_DNA"/>
</dbReference>
<name>B3T1K7_9ZZZZ</name>
<protein>
    <submittedName>
        <fullName evidence="1">Uncharacterized protein</fullName>
    </submittedName>
</protein>
<organism evidence="1">
    <name type="scientific">uncultured marine microorganism HF4000_010I05</name>
    <dbReference type="NCBI Taxonomy" id="455517"/>
    <lineage>
        <taxon>unclassified sequences</taxon>
        <taxon>environmental samples</taxon>
    </lineage>
</organism>
<proteinExistence type="predicted"/>
<sequence length="94" mass="9686">MTPAISWGGLRRPLRTPVGICVSRRIIGEPSLIATIGVHEIYLEVAVPVGRKCDAGAVRGPGGAKVVERTNSEAGLAGPVCVHHIDVEVGGPGK</sequence>
<evidence type="ECO:0000313" key="1">
    <source>
        <dbReference type="EMBL" id="ABZ06466.1"/>
    </source>
</evidence>
<dbReference type="AlphaFoldDB" id="B3T1K7"/>
<reference evidence="1" key="1">
    <citation type="journal article" date="2008" name="ISME J.">
        <title>Genomic patterns of recombination, clonal divergence and environment in marine microbial populations.</title>
        <authorList>
            <person name="Konstantinidis K.T."/>
            <person name="Delong E.F."/>
        </authorList>
    </citation>
    <scope>NUCLEOTIDE SEQUENCE</scope>
</reference>
<accession>B3T1K7</accession>
<gene>
    <name evidence="1" type="ORF">ALOHA_HF4000010I05ctg1g30</name>
</gene>